<dbReference type="EMBL" id="CM056742">
    <property type="protein sequence ID" value="KAJ8681178.1"/>
    <property type="molecule type" value="Genomic_DNA"/>
</dbReference>
<protein>
    <submittedName>
        <fullName evidence="1">Uncharacterized protein</fullName>
    </submittedName>
</protein>
<organism evidence="1 2">
    <name type="scientific">Eretmocerus hayati</name>
    <dbReference type="NCBI Taxonomy" id="131215"/>
    <lineage>
        <taxon>Eukaryota</taxon>
        <taxon>Metazoa</taxon>
        <taxon>Ecdysozoa</taxon>
        <taxon>Arthropoda</taxon>
        <taxon>Hexapoda</taxon>
        <taxon>Insecta</taxon>
        <taxon>Pterygota</taxon>
        <taxon>Neoptera</taxon>
        <taxon>Endopterygota</taxon>
        <taxon>Hymenoptera</taxon>
        <taxon>Apocrita</taxon>
        <taxon>Proctotrupomorpha</taxon>
        <taxon>Chalcidoidea</taxon>
        <taxon>Aphelinidae</taxon>
        <taxon>Aphelininae</taxon>
        <taxon>Eretmocerus</taxon>
    </lineage>
</organism>
<comment type="caution">
    <text evidence="1">The sequence shown here is derived from an EMBL/GenBank/DDBJ whole genome shotgun (WGS) entry which is preliminary data.</text>
</comment>
<reference evidence="1" key="1">
    <citation type="submission" date="2023-04" db="EMBL/GenBank/DDBJ databases">
        <title>A chromosome-level genome assembly of the parasitoid wasp Eretmocerus hayati.</title>
        <authorList>
            <person name="Zhong Y."/>
            <person name="Liu S."/>
            <person name="Liu Y."/>
        </authorList>
    </citation>
    <scope>NUCLEOTIDE SEQUENCE</scope>
    <source>
        <strain evidence="1">ZJU_SS_LIU_2023</strain>
    </source>
</reference>
<name>A0ACC2PDM4_9HYME</name>
<evidence type="ECO:0000313" key="1">
    <source>
        <dbReference type="EMBL" id="KAJ8681178.1"/>
    </source>
</evidence>
<dbReference type="Proteomes" id="UP001239111">
    <property type="component" value="Chromosome 2"/>
</dbReference>
<sequence length="703" mass="81355">MNWHWFLIACLISAVSNFIYVEALAKEVQIGYDAVKTTQKIYKGIAPFLGLAMKELPLFIPVIGPYIEVGIQLLEQIEKLDEKLNPPSDKNQVKLDHHFKELGEKVDAVNTRLGSFLYVLPNEISRNNRMHALKDMLGQIEYEYNSFEKLMARKIEANVETRNAALENFVKTHLNSKDLIGQQLKNIHTQFKDPSESESDGFLDNLLSDIENNTLICNHHHSVNVEISVIYRNILTAFFRVMELTSLQCKVSTKNLTEEHLELELDVCKVKLETVLEYLRDISLEVKKALKTSSRDYWKCDASSDQNRIQIGPIFQTYIVPETNTRQRVSDRRFNQFFLTLGECELAIHDECKDKYCRDENHRPCYGYLRDCYKAEKMAVCLNNQKDSRRYTYINDTDKNVIWGTKTEACEVKEHGLSSFYVSELCVCTCDEEFNDELDRYFNLHDVISDIQSNMIVTGVRLVKHRHLIHIQIQQGELGKNGNVNKSSVAWKPIKKYNIFNTNAVMGKDYFRISWDKRRIDLDHLEVPLDQVVTGVRFKQDNDSLKLEIQHTEFNFAKGKLDTTKTEWYSKPDKINGRKRTKVTVEKGTPQNEQGRIYKVFDNYAYLDFTTSNNEMDIGSTVVPLLDSSDVAQRTPTPLSGISFIHRHYPGSFGILGLKITTYNFFPQFEIENASWPDVYSDHLIEVIRNETYPTIQKVVTTG</sequence>
<evidence type="ECO:0000313" key="2">
    <source>
        <dbReference type="Proteomes" id="UP001239111"/>
    </source>
</evidence>
<keyword evidence="2" id="KW-1185">Reference proteome</keyword>
<accession>A0ACC2PDM4</accession>
<gene>
    <name evidence="1" type="ORF">QAD02_016965</name>
</gene>
<proteinExistence type="predicted"/>